<dbReference type="eggNOG" id="COG1301">
    <property type="taxonomic scope" value="Bacteria"/>
</dbReference>
<reference evidence="7" key="1">
    <citation type="submission" date="2006-08" db="EMBL/GenBank/DDBJ databases">
        <title>Complete sequence of Chromosome 2 of Burkholderia cepacia AMMD.</title>
        <authorList>
            <consortium name="US DOE Joint Genome Institute"/>
            <person name="Copeland A."/>
            <person name="Lucas S."/>
            <person name="Lapidus A."/>
            <person name="Barry K."/>
            <person name="Detter J.C."/>
            <person name="Glavina del Rio T."/>
            <person name="Hammon N."/>
            <person name="Israni S."/>
            <person name="Pitluck S."/>
            <person name="Bruce D."/>
            <person name="Chain P."/>
            <person name="Malfatti S."/>
            <person name="Shin M."/>
            <person name="Vergez L."/>
            <person name="Schmutz J."/>
            <person name="Larimer F."/>
            <person name="Land M."/>
            <person name="Hauser L."/>
            <person name="Kyrpides N."/>
            <person name="Kim E."/>
            <person name="Parke J."/>
            <person name="Coenye T."/>
            <person name="Konstantinidis K."/>
            <person name="Ramette A."/>
            <person name="Tiedje J."/>
            <person name="Richardson P."/>
        </authorList>
    </citation>
    <scope>NUCLEOTIDE SEQUENCE</scope>
    <source>
        <strain evidence="7">AMMD</strain>
    </source>
</reference>
<dbReference type="SUPFAM" id="SSF118215">
    <property type="entry name" value="Proton glutamate symport protein"/>
    <property type="match status" value="1"/>
</dbReference>
<name>Q0B9W6_BURCM</name>
<feature type="transmembrane region" description="Helical" evidence="6">
    <location>
        <begin position="59"/>
        <end position="80"/>
    </location>
</feature>
<evidence type="ECO:0000256" key="2">
    <source>
        <dbReference type="ARBA" id="ARBA00022448"/>
    </source>
</evidence>
<dbReference type="InterPro" id="IPR036458">
    <property type="entry name" value="Na:dicarbo_symporter_sf"/>
</dbReference>
<dbReference type="Proteomes" id="UP000000662">
    <property type="component" value="Chromosome 2"/>
</dbReference>
<evidence type="ECO:0000313" key="8">
    <source>
        <dbReference type="Proteomes" id="UP000000662"/>
    </source>
</evidence>
<dbReference type="Gene3D" id="1.10.3860.10">
    <property type="entry name" value="Sodium:dicarboxylate symporter"/>
    <property type="match status" value="1"/>
</dbReference>
<dbReference type="PANTHER" id="PTHR42865:SF1">
    <property type="entry name" value="AEROBIC C4-DICARBOXYLATE TRANSPORT PROTEIN"/>
    <property type="match status" value="1"/>
</dbReference>
<dbReference type="EMBL" id="CP000441">
    <property type="protein sequence ID" value="ABI89057.1"/>
    <property type="molecule type" value="Genomic_DNA"/>
</dbReference>
<evidence type="ECO:0000256" key="3">
    <source>
        <dbReference type="ARBA" id="ARBA00022692"/>
    </source>
</evidence>
<feature type="transmembrane region" description="Helical" evidence="6">
    <location>
        <begin position="357"/>
        <end position="376"/>
    </location>
</feature>
<dbReference type="GO" id="GO:0005886">
    <property type="term" value="C:plasma membrane"/>
    <property type="evidence" value="ECO:0007669"/>
    <property type="project" value="TreeGrafter"/>
</dbReference>
<dbReference type="InterPro" id="IPR001991">
    <property type="entry name" value="Na-dicarboxylate_symporter"/>
</dbReference>
<keyword evidence="2" id="KW-0813">Transport</keyword>
<evidence type="ECO:0000256" key="4">
    <source>
        <dbReference type="ARBA" id="ARBA00022989"/>
    </source>
</evidence>
<feature type="transmembrane region" description="Helical" evidence="6">
    <location>
        <begin position="388"/>
        <end position="410"/>
    </location>
</feature>
<gene>
    <name evidence="7" type="ordered locus">Bamb_3503</name>
</gene>
<evidence type="ECO:0000256" key="1">
    <source>
        <dbReference type="ARBA" id="ARBA00004141"/>
    </source>
</evidence>
<dbReference type="Pfam" id="PF00375">
    <property type="entry name" value="SDF"/>
    <property type="match status" value="1"/>
</dbReference>
<dbReference type="PRINTS" id="PR00173">
    <property type="entry name" value="EDTRNSPORT"/>
</dbReference>
<feature type="transmembrane region" description="Helical" evidence="6">
    <location>
        <begin position="221"/>
        <end position="239"/>
    </location>
</feature>
<feature type="transmembrane region" description="Helical" evidence="6">
    <location>
        <begin position="92"/>
        <end position="118"/>
    </location>
</feature>
<dbReference type="GO" id="GO:0015366">
    <property type="term" value="F:malate:proton symporter activity"/>
    <property type="evidence" value="ECO:0007669"/>
    <property type="project" value="TreeGrafter"/>
</dbReference>
<keyword evidence="4 6" id="KW-1133">Transmembrane helix</keyword>
<keyword evidence="5 6" id="KW-0472">Membrane</keyword>
<dbReference type="GO" id="GO:0015138">
    <property type="term" value="F:fumarate transmembrane transporter activity"/>
    <property type="evidence" value="ECO:0007669"/>
    <property type="project" value="TreeGrafter"/>
</dbReference>
<proteinExistence type="predicted"/>
<dbReference type="AlphaFoldDB" id="Q0B9W6"/>
<dbReference type="GO" id="GO:0015141">
    <property type="term" value="F:succinate transmembrane transporter activity"/>
    <property type="evidence" value="ECO:0007669"/>
    <property type="project" value="TreeGrafter"/>
</dbReference>
<sequence>MRWATDMNMNETRGIKPRIERLHAFAIHPLTVFGSLALGIVAGMLWPAAAPQFDYVGEVYVGLLKMTALPFMTAAVIFSLQRLLREGSASDLVMRVIAIFGCVSVFVVVVGAVVLVAMRPGEHLSNATLKAFGALVGSDGAASDTVMTLYGTDPAEKSSGLADMLIALVPGNFFAALASGDTLKALVFSLFFGFASGRVPASISAALSQTLETVYFTCQKIMHWLAYPTPIVLFCGGAAQIGTSGFGPLEAMFRFVMAFVVVTVVLIAAAIAVIWKRSGATLADTLAGLRTPFAMALATRSSVACMPSMIECLADGFGFARARVELVVPLAVSLLRVGPMVYYASATLFVAQLYERALGPGELCVVLVASVLAGFASTGTSGVVTVSLAGMVCAALHLPFEAAFVLFAAVDPFCEILRTLLLVIGNSAVVSAICARPPRA</sequence>
<protein>
    <submittedName>
        <fullName evidence="7">Sodium:dicarboxylate symporter</fullName>
    </submittedName>
</protein>
<dbReference type="PANTHER" id="PTHR42865">
    <property type="entry name" value="PROTON/GLUTAMATE-ASPARTATE SYMPORTER"/>
    <property type="match status" value="1"/>
</dbReference>
<keyword evidence="3 6" id="KW-0812">Transmembrane</keyword>
<evidence type="ECO:0000313" key="7">
    <source>
        <dbReference type="EMBL" id="ABI89057.1"/>
    </source>
</evidence>
<keyword evidence="8" id="KW-1185">Reference proteome</keyword>
<accession>Q0B9W6</accession>
<evidence type="ECO:0000256" key="6">
    <source>
        <dbReference type="SAM" id="Phobius"/>
    </source>
</evidence>
<comment type="subcellular location">
    <subcellularLocation>
        <location evidence="1">Membrane</location>
        <topology evidence="1">Multi-pass membrane protein</topology>
    </subcellularLocation>
</comment>
<organism evidence="7 8">
    <name type="scientific">Burkholderia ambifaria (strain ATCC BAA-244 / DSM 16087 / CCUG 44356 / LMG 19182 / AMMD)</name>
    <name type="common">Burkholderia cepacia (strain AMMD)</name>
    <dbReference type="NCBI Taxonomy" id="339670"/>
    <lineage>
        <taxon>Bacteria</taxon>
        <taxon>Pseudomonadati</taxon>
        <taxon>Pseudomonadota</taxon>
        <taxon>Betaproteobacteria</taxon>
        <taxon>Burkholderiales</taxon>
        <taxon>Burkholderiaceae</taxon>
        <taxon>Burkholderia</taxon>
        <taxon>Burkholderia cepacia complex</taxon>
    </lineage>
</organism>
<feature type="transmembrane region" description="Helical" evidence="6">
    <location>
        <begin position="251"/>
        <end position="275"/>
    </location>
</feature>
<feature type="transmembrane region" description="Helical" evidence="6">
    <location>
        <begin position="416"/>
        <end position="435"/>
    </location>
</feature>
<feature type="transmembrane region" description="Helical" evidence="6">
    <location>
        <begin position="326"/>
        <end position="345"/>
    </location>
</feature>
<dbReference type="KEGG" id="bam:Bamb_3503"/>
<evidence type="ECO:0000256" key="5">
    <source>
        <dbReference type="ARBA" id="ARBA00023136"/>
    </source>
</evidence>
<dbReference type="GO" id="GO:0070778">
    <property type="term" value="P:L-aspartate transmembrane transport"/>
    <property type="evidence" value="ECO:0007669"/>
    <property type="project" value="TreeGrafter"/>
</dbReference>
<feature type="transmembrane region" description="Helical" evidence="6">
    <location>
        <begin position="21"/>
        <end position="47"/>
    </location>
</feature>
<feature type="transmembrane region" description="Helical" evidence="6">
    <location>
        <begin position="185"/>
        <end position="209"/>
    </location>
</feature>